<reference evidence="5 7" key="1">
    <citation type="journal article" date="2014" name="Nat. Genet.">
        <title>Genome and transcriptome of the porcine whipworm Trichuris suis.</title>
        <authorList>
            <person name="Jex A.R."/>
            <person name="Nejsum P."/>
            <person name="Schwarz E.M."/>
            <person name="Hu L."/>
            <person name="Young N.D."/>
            <person name="Hall R.S."/>
            <person name="Korhonen P.K."/>
            <person name="Liao S."/>
            <person name="Thamsborg S."/>
            <person name="Xia J."/>
            <person name="Xu P."/>
            <person name="Wang S."/>
            <person name="Scheerlinck J.P."/>
            <person name="Hofmann A."/>
            <person name="Sternberg P.W."/>
            <person name="Wang J."/>
            <person name="Gasser R.B."/>
        </authorList>
    </citation>
    <scope>NUCLEOTIDE SEQUENCE [LARGE SCALE GENOMIC DNA]</scope>
    <source>
        <strain evidence="6">DCEP-RM93F</strain>
        <strain evidence="5">DCEP-RM93M</strain>
    </source>
</reference>
<dbReference type="MEROPS" id="C15.A04"/>
<comment type="similarity">
    <text evidence="1">Belongs to the peptidase C15 family.</text>
</comment>
<dbReference type="EMBL" id="KL367535">
    <property type="protein sequence ID" value="KFD65602.1"/>
    <property type="molecule type" value="Genomic_DNA"/>
</dbReference>
<dbReference type="Proteomes" id="UP000030764">
    <property type="component" value="Unassembled WGS sequence"/>
</dbReference>
<evidence type="ECO:0000256" key="4">
    <source>
        <dbReference type="ARBA" id="ARBA00022807"/>
    </source>
</evidence>
<evidence type="ECO:0000313" key="5">
    <source>
        <dbReference type="EMBL" id="KFD49240.1"/>
    </source>
</evidence>
<dbReference type="EMBL" id="KL363275">
    <property type="protein sequence ID" value="KFD49240.1"/>
    <property type="molecule type" value="Genomic_DNA"/>
</dbReference>
<dbReference type="Gene3D" id="3.40.630.20">
    <property type="entry name" value="Peptidase C15, pyroglutamyl peptidase I-like"/>
    <property type="match status" value="1"/>
</dbReference>
<organism evidence="5 7">
    <name type="scientific">Trichuris suis</name>
    <name type="common">pig whipworm</name>
    <dbReference type="NCBI Taxonomy" id="68888"/>
    <lineage>
        <taxon>Eukaryota</taxon>
        <taxon>Metazoa</taxon>
        <taxon>Ecdysozoa</taxon>
        <taxon>Nematoda</taxon>
        <taxon>Enoplea</taxon>
        <taxon>Dorylaimia</taxon>
        <taxon>Trichinellida</taxon>
        <taxon>Trichuridae</taxon>
        <taxon>Trichuris</taxon>
    </lineage>
</organism>
<evidence type="ECO:0008006" key="8">
    <source>
        <dbReference type="Google" id="ProtNLM"/>
    </source>
</evidence>
<evidence type="ECO:0000256" key="2">
    <source>
        <dbReference type="ARBA" id="ARBA00022670"/>
    </source>
</evidence>
<evidence type="ECO:0000256" key="1">
    <source>
        <dbReference type="ARBA" id="ARBA00006641"/>
    </source>
</evidence>
<gene>
    <name evidence="5" type="ORF">M513_09891</name>
    <name evidence="6" type="ORF">M514_09891</name>
</gene>
<evidence type="ECO:0000313" key="6">
    <source>
        <dbReference type="EMBL" id="KFD65602.1"/>
    </source>
</evidence>
<dbReference type="PANTHER" id="PTHR23402">
    <property type="entry name" value="PROTEASE FAMILY C15 PYROGLUTAMYL-PEPTIDASE I-RELATED"/>
    <property type="match status" value="1"/>
</dbReference>
<keyword evidence="3" id="KW-0378">Hydrolase</keyword>
<dbReference type="InterPro" id="IPR016125">
    <property type="entry name" value="Peptidase_C15-like"/>
</dbReference>
<evidence type="ECO:0000313" key="7">
    <source>
        <dbReference type="Proteomes" id="UP000030764"/>
    </source>
</evidence>
<name>A0A085LW94_9BILA</name>
<dbReference type="PANTHER" id="PTHR23402:SF1">
    <property type="entry name" value="PYROGLUTAMYL-PEPTIDASE I"/>
    <property type="match status" value="1"/>
</dbReference>
<sequence>MSISTTPDGQCRKIVAVTGFGLFGRFTGENPSWTCVKELSTFPFPPGVELQIRCVPVDYENVEAQANDIWQNVEPDFVLHVGVNEHLSDSVAIERQAFNFGYCTRDVNGIVPLDNCYSKKEFSTLVTCVNIPGIVEHLKECELESEVSIFLSDDPGRYLCGYLYFSSLTHDPSKVLFVHVPCFSAIATARSVAEVLYQVILGALNLE</sequence>
<feature type="non-terminal residue" evidence="5">
    <location>
        <position position="207"/>
    </location>
</feature>
<accession>A0A085LW94</accession>
<keyword evidence="2" id="KW-0645">Protease</keyword>
<dbReference type="GO" id="GO:0008234">
    <property type="term" value="F:cysteine-type peptidase activity"/>
    <property type="evidence" value="ECO:0007669"/>
    <property type="project" value="UniProtKB-KW"/>
</dbReference>
<proteinExistence type="inferred from homology"/>
<dbReference type="AlphaFoldDB" id="A0A085LW94"/>
<dbReference type="Pfam" id="PF01470">
    <property type="entry name" value="Peptidase_C15"/>
    <property type="match status" value="1"/>
</dbReference>
<protein>
    <recommendedName>
        <fullName evidence="8">Pyroglutamyl-peptidase I</fullName>
    </recommendedName>
</protein>
<dbReference type="SUPFAM" id="SSF53182">
    <property type="entry name" value="Pyrrolidone carboxyl peptidase (pyroglutamate aminopeptidase)"/>
    <property type="match status" value="1"/>
</dbReference>
<evidence type="ECO:0000256" key="3">
    <source>
        <dbReference type="ARBA" id="ARBA00022801"/>
    </source>
</evidence>
<dbReference type="GO" id="GO:0006508">
    <property type="term" value="P:proteolysis"/>
    <property type="evidence" value="ECO:0007669"/>
    <property type="project" value="UniProtKB-KW"/>
</dbReference>
<dbReference type="Proteomes" id="UP000030758">
    <property type="component" value="Unassembled WGS sequence"/>
</dbReference>
<keyword evidence="7" id="KW-1185">Reference proteome</keyword>
<keyword evidence="4" id="KW-0788">Thiol protease</keyword>
<dbReference type="InterPro" id="IPR036440">
    <property type="entry name" value="Peptidase_C15-like_sf"/>
</dbReference>